<dbReference type="EMBL" id="KK852780">
    <property type="protein sequence ID" value="KDR16663.1"/>
    <property type="molecule type" value="Genomic_DNA"/>
</dbReference>
<dbReference type="EC" id="3.2.1.20" evidence="2"/>
<dbReference type="InParanoid" id="A0A067RD06"/>
<dbReference type="InterPro" id="IPR006047">
    <property type="entry name" value="GH13_cat_dom"/>
</dbReference>
<gene>
    <name evidence="4" type="ORF">L798_08936</name>
</gene>
<dbReference type="Gene3D" id="3.90.400.10">
    <property type="entry name" value="Oligo-1,6-glucosidase, Domain 2"/>
    <property type="match status" value="1"/>
</dbReference>
<dbReference type="Proteomes" id="UP000027135">
    <property type="component" value="Unassembled WGS sequence"/>
</dbReference>
<dbReference type="GO" id="GO:0005975">
    <property type="term" value="P:carbohydrate metabolic process"/>
    <property type="evidence" value="ECO:0007669"/>
    <property type="project" value="InterPro"/>
</dbReference>
<evidence type="ECO:0000313" key="5">
    <source>
        <dbReference type="Proteomes" id="UP000027135"/>
    </source>
</evidence>
<accession>A0A067RD06</accession>
<dbReference type="GO" id="GO:0004558">
    <property type="term" value="F:alpha-1,4-glucosidase activity"/>
    <property type="evidence" value="ECO:0007669"/>
    <property type="project" value="UniProtKB-EC"/>
</dbReference>
<dbReference type="STRING" id="136037.A0A067RD06"/>
<dbReference type="AlphaFoldDB" id="A0A067RD06"/>
<reference evidence="4 5" key="1">
    <citation type="journal article" date="2014" name="Nat. Commun.">
        <title>Molecular traces of alternative social organization in a termite genome.</title>
        <authorList>
            <person name="Terrapon N."/>
            <person name="Li C."/>
            <person name="Robertson H.M."/>
            <person name="Ji L."/>
            <person name="Meng X."/>
            <person name="Booth W."/>
            <person name="Chen Z."/>
            <person name="Childers C.P."/>
            <person name="Glastad K.M."/>
            <person name="Gokhale K."/>
            <person name="Gowin J."/>
            <person name="Gronenberg W."/>
            <person name="Hermansen R.A."/>
            <person name="Hu H."/>
            <person name="Hunt B.G."/>
            <person name="Huylmans A.K."/>
            <person name="Khalil S.M."/>
            <person name="Mitchell R.D."/>
            <person name="Munoz-Torres M.C."/>
            <person name="Mustard J.A."/>
            <person name="Pan H."/>
            <person name="Reese J.T."/>
            <person name="Scharf M.E."/>
            <person name="Sun F."/>
            <person name="Vogel H."/>
            <person name="Xiao J."/>
            <person name="Yang W."/>
            <person name="Yang Z."/>
            <person name="Yang Z."/>
            <person name="Zhou J."/>
            <person name="Zhu J."/>
            <person name="Brent C.S."/>
            <person name="Elsik C.G."/>
            <person name="Goodisman M.A."/>
            <person name="Liberles D.A."/>
            <person name="Roe R.M."/>
            <person name="Vargo E.L."/>
            <person name="Vilcinskas A."/>
            <person name="Wang J."/>
            <person name="Bornberg-Bauer E."/>
            <person name="Korb J."/>
            <person name="Zhang G."/>
            <person name="Liebig J."/>
        </authorList>
    </citation>
    <scope>NUCLEOTIDE SEQUENCE [LARGE SCALE GENOMIC DNA]</scope>
    <source>
        <tissue evidence="4">Whole organism</tissue>
    </source>
</reference>
<evidence type="ECO:0000256" key="1">
    <source>
        <dbReference type="ARBA" id="ARBA00001657"/>
    </source>
</evidence>
<name>A0A067RD06_ZOONE</name>
<evidence type="ECO:0000313" key="4">
    <source>
        <dbReference type="EMBL" id="KDR16663.1"/>
    </source>
</evidence>
<sequence>METVLDILKQSVFGGPAWIWREERDQYYLHQFDPKHPDLNY</sequence>
<proteinExistence type="predicted"/>
<feature type="domain" description="Glycosyl hydrolase family 13 catalytic" evidence="3">
    <location>
        <begin position="10"/>
        <end position="41"/>
    </location>
</feature>
<protein>
    <recommendedName>
        <fullName evidence="2">alpha-glucosidase</fullName>
        <ecNumber evidence="2">3.2.1.20</ecNumber>
    </recommendedName>
</protein>
<dbReference type="Pfam" id="PF00128">
    <property type="entry name" value="Alpha-amylase"/>
    <property type="match status" value="1"/>
</dbReference>
<dbReference type="InterPro" id="IPR017853">
    <property type="entry name" value="GH"/>
</dbReference>
<comment type="catalytic activity">
    <reaction evidence="1">
        <text>Hydrolysis of terminal, non-reducing (1-&gt;4)-linked alpha-D-glucose residues with release of alpha-D-glucose.</text>
        <dbReference type="EC" id="3.2.1.20"/>
    </reaction>
</comment>
<organism evidence="4 5">
    <name type="scientific">Zootermopsis nevadensis</name>
    <name type="common">Dampwood termite</name>
    <dbReference type="NCBI Taxonomy" id="136037"/>
    <lineage>
        <taxon>Eukaryota</taxon>
        <taxon>Metazoa</taxon>
        <taxon>Ecdysozoa</taxon>
        <taxon>Arthropoda</taxon>
        <taxon>Hexapoda</taxon>
        <taxon>Insecta</taxon>
        <taxon>Pterygota</taxon>
        <taxon>Neoptera</taxon>
        <taxon>Polyneoptera</taxon>
        <taxon>Dictyoptera</taxon>
        <taxon>Blattodea</taxon>
        <taxon>Blattoidea</taxon>
        <taxon>Termitoidae</taxon>
        <taxon>Termopsidae</taxon>
        <taxon>Zootermopsis</taxon>
    </lineage>
</organism>
<dbReference type="SUPFAM" id="SSF51445">
    <property type="entry name" value="(Trans)glycosidases"/>
    <property type="match status" value="1"/>
</dbReference>
<evidence type="ECO:0000256" key="2">
    <source>
        <dbReference type="ARBA" id="ARBA00012741"/>
    </source>
</evidence>
<dbReference type="InterPro" id="IPR045857">
    <property type="entry name" value="O16G_dom_2"/>
</dbReference>
<keyword evidence="5" id="KW-1185">Reference proteome</keyword>
<evidence type="ECO:0000259" key="3">
    <source>
        <dbReference type="Pfam" id="PF00128"/>
    </source>
</evidence>